<dbReference type="Proteomes" id="UP001500618">
    <property type="component" value="Unassembled WGS sequence"/>
</dbReference>
<dbReference type="PRINTS" id="PR00081">
    <property type="entry name" value="GDHRDH"/>
</dbReference>
<keyword evidence="5" id="KW-1185">Reference proteome</keyword>
<dbReference type="SUPFAM" id="SSF51735">
    <property type="entry name" value="NAD(P)-binding Rossmann-fold domains"/>
    <property type="match status" value="1"/>
</dbReference>
<sequence length="248" mass="25901">MAELVDRYGDRLWTATVDVTDAATVNHEVGRAFNDLGRIDVVFSCAGFGVLGAAEELSEDLLTRQIEVNLMGAIRVVRATVPRLRAQGGGRIIQMSSSGGHVPDPAMSVYNATKFGVEGFLESVAMEVAPFGIGVTLIAPGGVRTGFNAHIVQAQPLPAYADGVVGMTRAALGGGLSPEAMRHAIPGDPVRIAAAIIDSASVDPAPRRLVLGGAAYEAVTAALQNKLDALRAQKMLAMSTDADDVREH</sequence>
<dbReference type="PANTHER" id="PTHR43976">
    <property type="entry name" value="SHORT CHAIN DEHYDROGENASE"/>
    <property type="match status" value="1"/>
</dbReference>
<proteinExistence type="inferred from homology"/>
<evidence type="ECO:0000256" key="2">
    <source>
        <dbReference type="ARBA" id="ARBA00023002"/>
    </source>
</evidence>
<evidence type="ECO:0000313" key="4">
    <source>
        <dbReference type="EMBL" id="GAA1703277.1"/>
    </source>
</evidence>
<evidence type="ECO:0000256" key="1">
    <source>
        <dbReference type="ARBA" id="ARBA00006484"/>
    </source>
</evidence>
<dbReference type="EMBL" id="BAAANY010000027">
    <property type="protein sequence ID" value="GAA1703277.1"/>
    <property type="molecule type" value="Genomic_DNA"/>
</dbReference>
<dbReference type="PRINTS" id="PR00080">
    <property type="entry name" value="SDRFAMILY"/>
</dbReference>
<name>A0ABP4UE59_9ACTN</name>
<dbReference type="InterPro" id="IPR020904">
    <property type="entry name" value="Sc_DH/Rdtase_CS"/>
</dbReference>
<evidence type="ECO:0000256" key="3">
    <source>
        <dbReference type="RuleBase" id="RU000363"/>
    </source>
</evidence>
<keyword evidence="2" id="KW-0560">Oxidoreductase</keyword>
<dbReference type="InterPro" id="IPR051911">
    <property type="entry name" value="SDR_oxidoreductase"/>
</dbReference>
<dbReference type="PROSITE" id="PS00061">
    <property type="entry name" value="ADH_SHORT"/>
    <property type="match status" value="1"/>
</dbReference>
<accession>A0ABP4UE59</accession>
<comment type="similarity">
    <text evidence="1 3">Belongs to the short-chain dehydrogenases/reductases (SDR) family.</text>
</comment>
<evidence type="ECO:0000313" key="5">
    <source>
        <dbReference type="Proteomes" id="UP001500618"/>
    </source>
</evidence>
<organism evidence="4 5">
    <name type="scientific">Fodinicola feengrottensis</name>
    <dbReference type="NCBI Taxonomy" id="435914"/>
    <lineage>
        <taxon>Bacteria</taxon>
        <taxon>Bacillati</taxon>
        <taxon>Actinomycetota</taxon>
        <taxon>Actinomycetes</taxon>
        <taxon>Mycobacteriales</taxon>
        <taxon>Fodinicola</taxon>
    </lineage>
</organism>
<dbReference type="InterPro" id="IPR036291">
    <property type="entry name" value="NAD(P)-bd_dom_sf"/>
</dbReference>
<dbReference type="Pfam" id="PF00106">
    <property type="entry name" value="adh_short"/>
    <property type="match status" value="1"/>
</dbReference>
<dbReference type="PANTHER" id="PTHR43976:SF16">
    <property type="entry name" value="SHORT-CHAIN DEHYDROGENASE_REDUCTASE FAMILY PROTEIN"/>
    <property type="match status" value="1"/>
</dbReference>
<gene>
    <name evidence="4" type="ORF">GCM10009765_60770</name>
</gene>
<protein>
    <submittedName>
        <fullName evidence="4">SDR family oxidoreductase</fullName>
    </submittedName>
</protein>
<comment type="caution">
    <text evidence="4">The sequence shown here is derived from an EMBL/GenBank/DDBJ whole genome shotgun (WGS) entry which is preliminary data.</text>
</comment>
<dbReference type="Gene3D" id="3.40.50.720">
    <property type="entry name" value="NAD(P)-binding Rossmann-like Domain"/>
    <property type="match status" value="1"/>
</dbReference>
<dbReference type="InterPro" id="IPR002347">
    <property type="entry name" value="SDR_fam"/>
</dbReference>
<reference evidence="5" key="1">
    <citation type="journal article" date="2019" name="Int. J. Syst. Evol. Microbiol.">
        <title>The Global Catalogue of Microorganisms (GCM) 10K type strain sequencing project: providing services to taxonomists for standard genome sequencing and annotation.</title>
        <authorList>
            <consortium name="The Broad Institute Genomics Platform"/>
            <consortium name="The Broad Institute Genome Sequencing Center for Infectious Disease"/>
            <person name="Wu L."/>
            <person name="Ma J."/>
        </authorList>
    </citation>
    <scope>NUCLEOTIDE SEQUENCE [LARGE SCALE GENOMIC DNA]</scope>
    <source>
        <strain evidence="5">JCM 14718</strain>
    </source>
</reference>